<dbReference type="Proteomes" id="UP000003963">
    <property type="component" value="Unassembled WGS sequence"/>
</dbReference>
<evidence type="ECO:0000313" key="4">
    <source>
        <dbReference type="Proteomes" id="UP000003963"/>
    </source>
</evidence>
<reference evidence="3 4" key="1">
    <citation type="submission" date="2009-02" db="EMBL/GenBank/DDBJ databases">
        <title>Annotation of Streptomyces hygroscopicus strain ATCC 53653.</title>
        <authorList>
            <consortium name="The Broad Institute Genome Sequencing Platform"/>
            <consortium name="Broad Institute Microbial Sequencing Center"/>
            <person name="Fischbach M."/>
            <person name="Godfrey P."/>
            <person name="Ward D."/>
            <person name="Young S."/>
            <person name="Zeng Q."/>
            <person name="Koehrsen M."/>
            <person name="Alvarado L."/>
            <person name="Berlin A.M."/>
            <person name="Bochicchio J."/>
            <person name="Borenstein D."/>
            <person name="Chapman S.B."/>
            <person name="Chen Z."/>
            <person name="Engels R."/>
            <person name="Freedman E."/>
            <person name="Gellesch M."/>
            <person name="Goldberg J."/>
            <person name="Griggs A."/>
            <person name="Gujja S."/>
            <person name="Heilman E.R."/>
            <person name="Heiman D.I."/>
            <person name="Hepburn T.A."/>
            <person name="Howarth C."/>
            <person name="Jen D."/>
            <person name="Larson L."/>
            <person name="Lewis B."/>
            <person name="Mehta T."/>
            <person name="Park D."/>
            <person name="Pearson M."/>
            <person name="Richards J."/>
            <person name="Roberts A."/>
            <person name="Saif S."/>
            <person name="Shea T.D."/>
            <person name="Shenoy N."/>
            <person name="Sisk P."/>
            <person name="Stolte C."/>
            <person name="Sykes S.N."/>
            <person name="Thomson T."/>
            <person name="Walk T."/>
            <person name="White J."/>
            <person name="Yandava C."/>
            <person name="Straight P."/>
            <person name="Clardy J."/>
            <person name="Hung D."/>
            <person name="Kolter R."/>
            <person name="Mekalanos J."/>
            <person name="Walker S."/>
            <person name="Walsh C.T."/>
            <person name="Wieland-Brown L.C."/>
            <person name="Haas B."/>
            <person name="Nusbaum C."/>
            <person name="Birren B."/>
        </authorList>
    </citation>
    <scope>NUCLEOTIDE SEQUENCE [LARGE SCALE GENOMIC DNA]</scope>
    <source>
        <strain evidence="3 4">ATCC 53653</strain>
    </source>
</reference>
<dbReference type="GO" id="GO:0016491">
    <property type="term" value="F:oxidoreductase activity"/>
    <property type="evidence" value="ECO:0007669"/>
    <property type="project" value="UniProtKB-KW"/>
</dbReference>
<gene>
    <name evidence="3" type="ORF">SSOG_00063</name>
</gene>
<organism evidence="3 4">
    <name type="scientific">Streptomyces himastatinicus ATCC 53653</name>
    <dbReference type="NCBI Taxonomy" id="457427"/>
    <lineage>
        <taxon>Bacteria</taxon>
        <taxon>Bacillati</taxon>
        <taxon>Actinomycetota</taxon>
        <taxon>Actinomycetes</taxon>
        <taxon>Kitasatosporales</taxon>
        <taxon>Streptomycetaceae</taxon>
        <taxon>Streptomyces</taxon>
        <taxon>Streptomyces violaceusniger group</taxon>
    </lineage>
</organism>
<dbReference type="SUPFAM" id="SSF56796">
    <property type="entry name" value="Dehydroquinate synthase-like"/>
    <property type="match status" value="1"/>
</dbReference>
<dbReference type="GO" id="GO:0046872">
    <property type="term" value="F:metal ion binding"/>
    <property type="evidence" value="ECO:0007669"/>
    <property type="project" value="InterPro"/>
</dbReference>
<dbReference type="InterPro" id="IPR001670">
    <property type="entry name" value="ADH_Fe/GldA"/>
</dbReference>
<dbReference type="STRING" id="457427.SSOG_00063"/>
<sequence length="65" mass="6330">MVTHVPVAWAERARAVAAAHEVDVLVSVGGGSTTGLAKAIALASGLPIGPTPSPPGDPVVEPPSP</sequence>
<keyword evidence="1" id="KW-0560">Oxidoreductase</keyword>
<evidence type="ECO:0000256" key="1">
    <source>
        <dbReference type="ARBA" id="ARBA00023002"/>
    </source>
</evidence>
<dbReference type="AlphaFoldDB" id="D9W5Z5"/>
<protein>
    <recommendedName>
        <fullName evidence="2">Alcohol dehydrogenase iron-type/glycerol dehydrogenase GldA domain-containing protein</fullName>
    </recommendedName>
</protein>
<evidence type="ECO:0000313" key="3">
    <source>
        <dbReference type="EMBL" id="EFL20351.1"/>
    </source>
</evidence>
<dbReference type="Gene3D" id="3.40.50.1970">
    <property type="match status" value="1"/>
</dbReference>
<proteinExistence type="predicted"/>
<name>D9W5Z5_9ACTN</name>
<dbReference type="HOGENOM" id="CLU_2847955_0_0_11"/>
<feature type="domain" description="Alcohol dehydrogenase iron-type/glycerol dehydrogenase GldA" evidence="2">
    <location>
        <begin position="4"/>
        <end position="45"/>
    </location>
</feature>
<keyword evidence="4" id="KW-1185">Reference proteome</keyword>
<accession>D9W5Z5</accession>
<evidence type="ECO:0000259" key="2">
    <source>
        <dbReference type="Pfam" id="PF00465"/>
    </source>
</evidence>
<dbReference type="Pfam" id="PF00465">
    <property type="entry name" value="Fe-ADH"/>
    <property type="match status" value="1"/>
</dbReference>
<dbReference type="EMBL" id="GG657754">
    <property type="protein sequence ID" value="EFL20351.1"/>
    <property type="molecule type" value="Genomic_DNA"/>
</dbReference>